<dbReference type="OrthoDB" id="2160351at2759"/>
<dbReference type="eggNOG" id="KOG2636">
    <property type="taxonomic scope" value="Eukaryota"/>
</dbReference>
<evidence type="ECO:0000259" key="4">
    <source>
        <dbReference type="Pfam" id="PF11931"/>
    </source>
</evidence>
<accession>A0A0L0FH09</accession>
<evidence type="ECO:0000256" key="3">
    <source>
        <dbReference type="SAM" id="MobiDB-lite"/>
    </source>
</evidence>
<sequence length="230" mass="26769">LVVFSDEEQHGDCLDLNEHFKEFLNLDMFEKTDYLDYLTKFDQFSHAPRQKKFNQKYTSYLTHLETYLSDFYTRALPLKNLAEERERIQSEFDAKWKDGTCEGWEYTGESAGSDLVERKQARTAEELEEDQDDFDADSDGDNDDDEDKAIYNPKNLPLGWDGKPIPYWLYKLHGLNINYKCEICGGASYRGPKAFHRHFQEAKHAHGMRMLGIPNTSHFINVTTKADAEA</sequence>
<dbReference type="PANTHER" id="PTHR12786:SF2">
    <property type="entry name" value="SPLICING FACTOR 3A SUBUNIT 3"/>
    <property type="match status" value="1"/>
</dbReference>
<feature type="non-terminal residue" evidence="6">
    <location>
        <position position="230"/>
    </location>
</feature>
<evidence type="ECO:0000256" key="1">
    <source>
        <dbReference type="ARBA" id="ARBA00004123"/>
    </source>
</evidence>
<evidence type="ECO:0000313" key="6">
    <source>
        <dbReference type="EMBL" id="KNC75756.1"/>
    </source>
</evidence>
<dbReference type="STRING" id="667725.A0A0L0FH09"/>
<keyword evidence="2" id="KW-0539">Nucleus</keyword>
<reference evidence="6 7" key="1">
    <citation type="submission" date="2011-02" db="EMBL/GenBank/DDBJ databases">
        <title>The Genome Sequence of Sphaeroforma arctica JP610.</title>
        <authorList>
            <consortium name="The Broad Institute Genome Sequencing Platform"/>
            <person name="Russ C."/>
            <person name="Cuomo C."/>
            <person name="Young S.K."/>
            <person name="Zeng Q."/>
            <person name="Gargeya S."/>
            <person name="Alvarado L."/>
            <person name="Berlin A."/>
            <person name="Chapman S.B."/>
            <person name="Chen Z."/>
            <person name="Freedman E."/>
            <person name="Gellesch M."/>
            <person name="Goldberg J."/>
            <person name="Griggs A."/>
            <person name="Gujja S."/>
            <person name="Heilman E."/>
            <person name="Heiman D."/>
            <person name="Howarth C."/>
            <person name="Mehta T."/>
            <person name="Neiman D."/>
            <person name="Pearson M."/>
            <person name="Roberts A."/>
            <person name="Saif S."/>
            <person name="Shea T."/>
            <person name="Shenoy N."/>
            <person name="Sisk P."/>
            <person name="Stolte C."/>
            <person name="Sykes S."/>
            <person name="White J."/>
            <person name="Yandava C."/>
            <person name="Burger G."/>
            <person name="Gray M.W."/>
            <person name="Holland P.W.H."/>
            <person name="King N."/>
            <person name="Lang F.B.F."/>
            <person name="Roger A.J."/>
            <person name="Ruiz-Trillo I."/>
            <person name="Haas B."/>
            <person name="Nusbaum C."/>
            <person name="Birren B."/>
        </authorList>
    </citation>
    <scope>NUCLEOTIDE SEQUENCE [LARGE SCALE GENOMIC DNA]</scope>
    <source>
        <strain evidence="6 7">JP610</strain>
    </source>
</reference>
<dbReference type="GO" id="GO:0005681">
    <property type="term" value="C:spliceosomal complex"/>
    <property type="evidence" value="ECO:0007669"/>
    <property type="project" value="InterPro"/>
</dbReference>
<feature type="compositionally biased region" description="Acidic residues" evidence="3">
    <location>
        <begin position="126"/>
        <end position="147"/>
    </location>
</feature>
<feature type="domain" description="SF3A3" evidence="5">
    <location>
        <begin position="4"/>
        <end position="52"/>
    </location>
</feature>
<dbReference type="Pfam" id="PF11931">
    <property type="entry name" value="SF3a60_Prp9_C"/>
    <property type="match status" value="1"/>
</dbReference>
<evidence type="ECO:0000256" key="2">
    <source>
        <dbReference type="ARBA" id="ARBA00023242"/>
    </source>
</evidence>
<feature type="domain" description="Splicing factor SF3a60 /Prp9 subunit C-terminal" evidence="4">
    <location>
        <begin position="155"/>
        <end position="229"/>
    </location>
</feature>
<dbReference type="Pfam" id="PF16837">
    <property type="entry name" value="SF3A3"/>
    <property type="match status" value="1"/>
</dbReference>
<dbReference type="InterPro" id="IPR031774">
    <property type="entry name" value="SF3A3_dom"/>
</dbReference>
<gene>
    <name evidence="6" type="ORF">SARC_11726</name>
</gene>
<dbReference type="Proteomes" id="UP000054560">
    <property type="component" value="Unassembled WGS sequence"/>
</dbReference>
<dbReference type="PANTHER" id="PTHR12786">
    <property type="entry name" value="SPLICING FACTOR SF3A-RELATED"/>
    <property type="match status" value="1"/>
</dbReference>
<proteinExistence type="predicted"/>
<dbReference type="RefSeq" id="XP_014149658.1">
    <property type="nucleotide sequence ID" value="XM_014294183.1"/>
</dbReference>
<dbReference type="GO" id="GO:0000398">
    <property type="term" value="P:mRNA splicing, via spliceosome"/>
    <property type="evidence" value="ECO:0007669"/>
    <property type="project" value="InterPro"/>
</dbReference>
<dbReference type="EMBL" id="KQ243439">
    <property type="protein sequence ID" value="KNC75756.1"/>
    <property type="molecule type" value="Genomic_DNA"/>
</dbReference>
<feature type="region of interest" description="Disordered" evidence="3">
    <location>
        <begin position="112"/>
        <end position="152"/>
    </location>
</feature>
<protein>
    <recommendedName>
        <fullName evidence="8">Matrin-type domain-containing protein</fullName>
    </recommendedName>
</protein>
<dbReference type="GeneID" id="25912230"/>
<dbReference type="AlphaFoldDB" id="A0A0L0FH09"/>
<organism evidence="6 7">
    <name type="scientific">Sphaeroforma arctica JP610</name>
    <dbReference type="NCBI Taxonomy" id="667725"/>
    <lineage>
        <taxon>Eukaryota</taxon>
        <taxon>Ichthyosporea</taxon>
        <taxon>Ichthyophonida</taxon>
        <taxon>Sphaeroforma</taxon>
    </lineage>
</organism>
<dbReference type="InterPro" id="IPR024598">
    <property type="entry name" value="SF3a60/Prp9_C"/>
</dbReference>
<evidence type="ECO:0000313" key="7">
    <source>
        <dbReference type="Proteomes" id="UP000054560"/>
    </source>
</evidence>
<keyword evidence="7" id="KW-1185">Reference proteome</keyword>
<feature type="non-terminal residue" evidence="6">
    <location>
        <position position="1"/>
    </location>
</feature>
<evidence type="ECO:0000259" key="5">
    <source>
        <dbReference type="Pfam" id="PF16837"/>
    </source>
</evidence>
<comment type="subcellular location">
    <subcellularLocation>
        <location evidence="1">Nucleus</location>
    </subcellularLocation>
</comment>
<feature type="compositionally biased region" description="Basic and acidic residues" evidence="3">
    <location>
        <begin position="115"/>
        <end position="125"/>
    </location>
</feature>
<name>A0A0L0FH09_9EUKA</name>
<dbReference type="InterPro" id="IPR051421">
    <property type="entry name" value="RNA_Proc_DNA_Dmg_Regulator"/>
</dbReference>
<evidence type="ECO:0008006" key="8">
    <source>
        <dbReference type="Google" id="ProtNLM"/>
    </source>
</evidence>
<dbReference type="GO" id="GO:0003723">
    <property type="term" value="F:RNA binding"/>
    <property type="evidence" value="ECO:0007669"/>
    <property type="project" value="InterPro"/>
</dbReference>